<dbReference type="Gene3D" id="3.80.10.10">
    <property type="entry name" value="Ribonuclease Inhibitor"/>
    <property type="match status" value="1"/>
</dbReference>
<comment type="caution">
    <text evidence="2">The sequence shown here is derived from an EMBL/GenBank/DDBJ whole genome shotgun (WGS) entry which is preliminary data.</text>
</comment>
<dbReference type="Proteomes" id="UP000677228">
    <property type="component" value="Unassembled WGS sequence"/>
</dbReference>
<accession>A0A8S2JHM6</accession>
<dbReference type="EMBL" id="CAJOBA010007759">
    <property type="protein sequence ID" value="CAF3811566.1"/>
    <property type="molecule type" value="Genomic_DNA"/>
</dbReference>
<dbReference type="Proteomes" id="UP000682733">
    <property type="component" value="Unassembled WGS sequence"/>
</dbReference>
<organism evidence="2 3">
    <name type="scientific">Didymodactylos carnosus</name>
    <dbReference type="NCBI Taxonomy" id="1234261"/>
    <lineage>
        <taxon>Eukaryota</taxon>
        <taxon>Metazoa</taxon>
        <taxon>Spiralia</taxon>
        <taxon>Gnathifera</taxon>
        <taxon>Rotifera</taxon>
        <taxon>Eurotatoria</taxon>
        <taxon>Bdelloidea</taxon>
        <taxon>Philodinida</taxon>
        <taxon>Philodinidae</taxon>
        <taxon>Didymodactylos</taxon>
    </lineage>
</organism>
<dbReference type="AlphaFoldDB" id="A0A8S2JHM6"/>
<gene>
    <name evidence="1" type="ORF">OVA965_LOCUS16604</name>
    <name evidence="2" type="ORF">TMI583_LOCUS16613</name>
</gene>
<reference evidence="2" key="1">
    <citation type="submission" date="2021-02" db="EMBL/GenBank/DDBJ databases">
        <authorList>
            <person name="Nowell W R."/>
        </authorList>
    </citation>
    <scope>NUCLEOTIDE SEQUENCE</scope>
</reference>
<evidence type="ECO:0000313" key="2">
    <source>
        <dbReference type="EMBL" id="CAF3811566.1"/>
    </source>
</evidence>
<evidence type="ECO:0000313" key="3">
    <source>
        <dbReference type="Proteomes" id="UP000682733"/>
    </source>
</evidence>
<evidence type="ECO:0000313" key="1">
    <source>
        <dbReference type="EMBL" id="CAF1043472.1"/>
    </source>
</evidence>
<dbReference type="InterPro" id="IPR032675">
    <property type="entry name" value="LRR_dom_sf"/>
</dbReference>
<sequence length="350" mass="42011">MITTLLSLSNELFFDIWDYFDSSEIYYSFAGLNGRINNLIRIKPGTSAKITSSNLDSYMKHILPVMKYQLVALKFDEQNEKHFELFTNKYPLDKFKHLQTLTISFMPLSNVKIIFDKFQLLTNLTSLSVRFDSKAYREDVSRIFRSILVNLPKLKYLLFDPNCCFYTLEKVRQNYHYNLETLLIRIINITDLFHILHWLPKLKNLTMNISTVFSHSHYSLSHIKYLKLNNINGRDEYFRFFDFEDMKFVLKCCSNLKIFSFLSKACEFLNGKTWMNIFVKYAPLLKKFHLFIDACQILTDSEEEFFDINNIQKEFQTDYYKDKQWYIKCDYDGCQFNGNNWEYYIKVYSM</sequence>
<proteinExistence type="predicted"/>
<dbReference type="EMBL" id="CAJNOK010007748">
    <property type="protein sequence ID" value="CAF1043472.1"/>
    <property type="molecule type" value="Genomic_DNA"/>
</dbReference>
<name>A0A8S2JHM6_9BILA</name>
<protein>
    <recommendedName>
        <fullName evidence="4">F-box domain-containing protein</fullName>
    </recommendedName>
</protein>
<dbReference type="SUPFAM" id="SSF52047">
    <property type="entry name" value="RNI-like"/>
    <property type="match status" value="1"/>
</dbReference>
<evidence type="ECO:0008006" key="4">
    <source>
        <dbReference type="Google" id="ProtNLM"/>
    </source>
</evidence>